<dbReference type="InterPro" id="IPR018110">
    <property type="entry name" value="Mandel_Rmase/mucon_lact_enz_CS"/>
</dbReference>
<protein>
    <submittedName>
        <fullName evidence="11">Muconate cycloisomerase</fullName>
        <ecNumber evidence="11">5.5.1.1</ecNumber>
    </submittedName>
</protein>
<dbReference type="eggNOG" id="COG4948">
    <property type="taxonomic scope" value="Bacteria"/>
</dbReference>
<dbReference type="HOGENOM" id="CLU_030273_4_5_5"/>
<dbReference type="GO" id="GO:0018849">
    <property type="term" value="F:muconate cycloisomerase activity"/>
    <property type="evidence" value="ECO:0007669"/>
    <property type="project" value="UniProtKB-EC"/>
</dbReference>
<evidence type="ECO:0000256" key="1">
    <source>
        <dbReference type="ARBA" id="ARBA00001936"/>
    </source>
</evidence>
<evidence type="ECO:0000313" key="11">
    <source>
        <dbReference type="EMBL" id="EPX75867.1"/>
    </source>
</evidence>
<evidence type="ECO:0000256" key="2">
    <source>
        <dbReference type="ARBA" id="ARBA00001946"/>
    </source>
</evidence>
<gene>
    <name evidence="11" type="ORF">Salmuc_03154</name>
</gene>
<dbReference type="EC" id="5.5.1.1" evidence="11"/>
<dbReference type="AlphaFoldDB" id="S9Q753"/>
<evidence type="ECO:0000256" key="9">
    <source>
        <dbReference type="ARBA" id="ARBA00023235"/>
    </source>
</evidence>
<dbReference type="InterPro" id="IPR013342">
    <property type="entry name" value="Mandelate_racemase_C"/>
</dbReference>
<dbReference type="Gene3D" id="3.30.390.10">
    <property type="entry name" value="Enolase-like, N-terminal domain"/>
    <property type="match status" value="1"/>
</dbReference>
<dbReference type="SFLD" id="SFLDS00001">
    <property type="entry name" value="Enolase"/>
    <property type="match status" value="1"/>
</dbReference>
<evidence type="ECO:0000256" key="7">
    <source>
        <dbReference type="ARBA" id="ARBA00022842"/>
    </source>
</evidence>
<dbReference type="GO" id="GO:0000287">
    <property type="term" value="F:magnesium ion binding"/>
    <property type="evidence" value="ECO:0007669"/>
    <property type="project" value="UniProtKB-ARBA"/>
</dbReference>
<dbReference type="GO" id="GO:0030145">
    <property type="term" value="F:manganese ion binding"/>
    <property type="evidence" value="ECO:0007669"/>
    <property type="project" value="InterPro"/>
</dbReference>
<dbReference type="PANTHER" id="PTHR48073">
    <property type="entry name" value="O-SUCCINYLBENZOATE SYNTHASE-RELATED"/>
    <property type="match status" value="1"/>
</dbReference>
<dbReference type="Proteomes" id="UP000015347">
    <property type="component" value="Unassembled WGS sequence"/>
</dbReference>
<accession>S9Q753</accession>
<dbReference type="InterPro" id="IPR029065">
    <property type="entry name" value="Enolase_C-like"/>
</dbReference>
<proteinExistence type="inferred from homology"/>
<evidence type="ECO:0000313" key="12">
    <source>
        <dbReference type="Proteomes" id="UP000015347"/>
    </source>
</evidence>
<comment type="cofactor">
    <cofactor evidence="2">
        <name>Mg(2+)</name>
        <dbReference type="ChEBI" id="CHEBI:18420"/>
    </cofactor>
</comment>
<keyword evidence="12" id="KW-1185">Reference proteome</keyword>
<evidence type="ECO:0000256" key="5">
    <source>
        <dbReference type="ARBA" id="ARBA00022723"/>
    </source>
</evidence>
<dbReference type="SMART" id="SM00922">
    <property type="entry name" value="MR_MLE"/>
    <property type="match status" value="1"/>
</dbReference>
<keyword evidence="5" id="KW-0479">Metal-binding</keyword>
<dbReference type="SUPFAM" id="SSF51604">
    <property type="entry name" value="Enolase C-terminal domain-like"/>
    <property type="match status" value="1"/>
</dbReference>
<dbReference type="InterPro" id="IPR013341">
    <property type="entry name" value="Mandelate_racemase_N_dom"/>
</dbReference>
<dbReference type="SFLD" id="SFLDG00180">
    <property type="entry name" value="muconate_cycloisomerase"/>
    <property type="match status" value="1"/>
</dbReference>
<dbReference type="FunFam" id="3.30.390.10:FF:000009">
    <property type="entry name" value="Hydrophobic dipeptide epimerase"/>
    <property type="match status" value="1"/>
</dbReference>
<dbReference type="Gene3D" id="3.20.20.120">
    <property type="entry name" value="Enolase-like C-terminal domain"/>
    <property type="match status" value="1"/>
</dbReference>
<reference evidence="12" key="1">
    <citation type="journal article" date="2014" name="Stand. Genomic Sci.">
        <title>Genome sequence of the exopolysaccharide-producing Salipiger mucosus type strain (DSM 16094(T)), a moderately halophilic member of the Roseobacter clade.</title>
        <authorList>
            <person name="Riedel T."/>
            <person name="Spring S."/>
            <person name="Fiebig A."/>
            <person name="Petersen J."/>
            <person name="Kyrpides N.C."/>
            <person name="Goker M."/>
            <person name="Klenk H.P."/>
        </authorList>
    </citation>
    <scope>NUCLEOTIDE SEQUENCE [LARGE SCALE GENOMIC DNA]</scope>
    <source>
        <strain evidence="12">DSM 16094</strain>
    </source>
</reference>
<keyword evidence="8" id="KW-0464">Manganese</keyword>
<dbReference type="OrthoDB" id="9775913at2"/>
<dbReference type="RefSeq" id="WP_020041180.1">
    <property type="nucleotide sequence ID" value="NZ_KE557287.1"/>
</dbReference>
<dbReference type="PROSITE" id="PS00909">
    <property type="entry name" value="MR_MLE_2"/>
    <property type="match status" value="1"/>
</dbReference>
<evidence type="ECO:0000256" key="6">
    <source>
        <dbReference type="ARBA" id="ARBA00022797"/>
    </source>
</evidence>
<dbReference type="Pfam" id="PF13378">
    <property type="entry name" value="MR_MLE_C"/>
    <property type="match status" value="1"/>
</dbReference>
<dbReference type="GO" id="GO:0018850">
    <property type="term" value="F:chloromuconate cycloisomerase activity"/>
    <property type="evidence" value="ECO:0007669"/>
    <property type="project" value="InterPro"/>
</dbReference>
<dbReference type="GO" id="GO:0006518">
    <property type="term" value="P:peptide metabolic process"/>
    <property type="evidence" value="ECO:0007669"/>
    <property type="project" value="UniProtKB-ARBA"/>
</dbReference>
<organism evidence="11 12">
    <name type="scientific">Salipiger mucosus DSM 16094</name>
    <dbReference type="NCBI Taxonomy" id="1123237"/>
    <lineage>
        <taxon>Bacteria</taxon>
        <taxon>Pseudomonadati</taxon>
        <taxon>Pseudomonadota</taxon>
        <taxon>Alphaproteobacteria</taxon>
        <taxon>Rhodobacterales</taxon>
        <taxon>Roseobacteraceae</taxon>
        <taxon>Salipiger</taxon>
    </lineage>
</organism>
<comment type="similarity">
    <text evidence="4">Belongs to the mandelate racemase/muconate lactonizing enzyme family.</text>
</comment>
<name>S9Q753_9RHOB</name>
<keyword evidence="7" id="KW-0460">Magnesium</keyword>
<feature type="domain" description="Mandelate racemase/muconate lactonizing enzyme C-terminal" evidence="10">
    <location>
        <begin position="145"/>
        <end position="242"/>
    </location>
</feature>
<comment type="pathway">
    <text evidence="3">Aromatic compound metabolism.</text>
</comment>
<comment type="caution">
    <text evidence="11">The sequence shown here is derived from an EMBL/GenBank/DDBJ whole genome shotgun (WGS) entry which is preliminary data.</text>
</comment>
<dbReference type="GO" id="GO:0016854">
    <property type="term" value="F:racemase and epimerase activity"/>
    <property type="evidence" value="ECO:0007669"/>
    <property type="project" value="UniProtKB-ARBA"/>
</dbReference>
<dbReference type="InterPro" id="IPR013370">
    <property type="entry name" value="Chloromuconate_cycloisomerase"/>
</dbReference>
<evidence type="ECO:0000256" key="4">
    <source>
        <dbReference type="ARBA" id="ARBA00008031"/>
    </source>
</evidence>
<dbReference type="STRING" id="1123237.Salmuc_03154"/>
<keyword evidence="9 11" id="KW-0413">Isomerase</keyword>
<dbReference type="Pfam" id="PF02746">
    <property type="entry name" value="MR_MLE_N"/>
    <property type="match status" value="1"/>
</dbReference>
<dbReference type="SUPFAM" id="SSF54826">
    <property type="entry name" value="Enolase N-terminal domain-like"/>
    <property type="match status" value="1"/>
</dbReference>
<comment type="cofactor">
    <cofactor evidence="1">
        <name>Mn(2+)</name>
        <dbReference type="ChEBI" id="CHEBI:29035"/>
    </cofactor>
</comment>
<keyword evidence="6" id="KW-0058">Aromatic hydrocarbons catabolism</keyword>
<evidence type="ECO:0000259" key="10">
    <source>
        <dbReference type="SMART" id="SM00922"/>
    </source>
</evidence>
<dbReference type="InterPro" id="IPR029017">
    <property type="entry name" value="Enolase-like_N"/>
</dbReference>
<dbReference type="PANTHER" id="PTHR48073:SF2">
    <property type="entry name" value="O-SUCCINYLBENZOATE SYNTHASE"/>
    <property type="match status" value="1"/>
</dbReference>
<sequence>MKIEAITVRSVRVPYRRNHTLSFGPQSYASSTIVTLHTDAGIDGYGEANVLGGPFWSYESTASIEAICTHYLAPAITGMDPRSPALVGDVMRRAVNGNPFARAAVEMACFDIAGKAAGVPVNRLLGGARRDSVDMIWSLADGDPQKEVDEAIDIHETHGIGIFKVKTGHKPPEEDLARLKILSDALGDRFQLRPDANQGWDEMTCMRMMPALRDMGIYLLEQPVPRDNLAGMTRLRAMGILPIMADEAAMSPEDVSNIIRVGGADIFALKVAKAGGILPTLQSAQIAAAAGLQCYMGCMMETGLGVSAYLHACAAAPDMRYGAALPGPLLMTTSILKDEITYRDGKVLVPDGPGLGVTPDWDVIGDLAPVYDA</sequence>
<evidence type="ECO:0000256" key="3">
    <source>
        <dbReference type="ARBA" id="ARBA00005211"/>
    </source>
</evidence>
<evidence type="ECO:0000256" key="8">
    <source>
        <dbReference type="ARBA" id="ARBA00023211"/>
    </source>
</evidence>
<dbReference type="InterPro" id="IPR036849">
    <property type="entry name" value="Enolase-like_C_sf"/>
</dbReference>
<dbReference type="GO" id="GO:0009063">
    <property type="term" value="P:amino acid catabolic process"/>
    <property type="evidence" value="ECO:0007669"/>
    <property type="project" value="InterPro"/>
</dbReference>
<dbReference type="EMBL" id="APVH01000066">
    <property type="protein sequence ID" value="EPX75867.1"/>
    <property type="molecule type" value="Genomic_DNA"/>
</dbReference>
<dbReference type="NCBIfam" id="TIGR02534">
    <property type="entry name" value="mucon_cyclo"/>
    <property type="match status" value="1"/>
</dbReference>